<comment type="caution">
    <text evidence="1">The sequence shown here is derived from an EMBL/GenBank/DDBJ whole genome shotgun (WGS) entry which is preliminary data.</text>
</comment>
<name>A0A830F7P2_9EURY</name>
<dbReference type="AlphaFoldDB" id="A0A830F7P2"/>
<organism evidence="1 2">
    <name type="scientific">Halarchaeum grantii</name>
    <dbReference type="NCBI Taxonomy" id="1193105"/>
    <lineage>
        <taxon>Archaea</taxon>
        <taxon>Methanobacteriati</taxon>
        <taxon>Methanobacteriota</taxon>
        <taxon>Stenosarchaea group</taxon>
        <taxon>Halobacteria</taxon>
        <taxon>Halobacteriales</taxon>
        <taxon>Halobacteriaceae</taxon>
    </lineage>
</organism>
<dbReference type="InterPro" id="IPR055944">
    <property type="entry name" value="DUF7522"/>
</dbReference>
<dbReference type="Pfam" id="PF24366">
    <property type="entry name" value="DUF7522"/>
    <property type="match status" value="1"/>
</dbReference>
<protein>
    <submittedName>
        <fullName evidence="1">Uncharacterized protein</fullName>
    </submittedName>
</protein>
<accession>A0A830F7P2</accession>
<evidence type="ECO:0000313" key="2">
    <source>
        <dbReference type="Proteomes" id="UP000628840"/>
    </source>
</evidence>
<sequence length="120" mass="13264">MEDATNVTAAVRDAAGGSVRIIATYDREGYDVVYLRDDVESKVASLAEGVHEELVIREVGRDYLEELFEAGALHCSMHRFEELTAFHFIEDGFTGLFVSIDSDADVPLASFAETCRAQLE</sequence>
<dbReference type="Proteomes" id="UP000628840">
    <property type="component" value="Unassembled WGS sequence"/>
</dbReference>
<keyword evidence="2" id="KW-1185">Reference proteome</keyword>
<evidence type="ECO:0000313" key="1">
    <source>
        <dbReference type="EMBL" id="GGL27264.1"/>
    </source>
</evidence>
<gene>
    <name evidence="1" type="ORF">GCM10009037_08610</name>
</gene>
<proteinExistence type="predicted"/>
<dbReference type="EMBL" id="BMPF01000001">
    <property type="protein sequence ID" value="GGL27264.1"/>
    <property type="molecule type" value="Genomic_DNA"/>
</dbReference>
<reference evidence="1 2" key="1">
    <citation type="journal article" date="2019" name="Int. J. Syst. Evol. Microbiol.">
        <title>The Global Catalogue of Microorganisms (GCM) 10K type strain sequencing project: providing services to taxonomists for standard genome sequencing and annotation.</title>
        <authorList>
            <consortium name="The Broad Institute Genomics Platform"/>
            <consortium name="The Broad Institute Genome Sequencing Center for Infectious Disease"/>
            <person name="Wu L."/>
            <person name="Ma J."/>
        </authorList>
    </citation>
    <scope>NUCLEOTIDE SEQUENCE [LARGE SCALE GENOMIC DNA]</scope>
    <source>
        <strain evidence="1 2">JCM 19585</strain>
    </source>
</reference>